<sequence>MIRNWVSPRLLPGAAAAVVLLLLYYFGHSSFDLFEYDRSQGHAESSAPVSHSSLHLGHRPAQTSKKASSAFSDRPKPHDLPKVMGLVFFGRRQTVSILDCYLKRNLVKNGGWLDGVIWLKHTADATDLAFLDKVVESEADYVAQDVQNLDQDGYSNAYDEIKDDILYVKIDDDIIYIEDTAIASIVETKHTRPEFFLVSANVVNHPLLSWVHTNLGAVRPYLPELDREYPTAEDGNGTDWRPSHLPAWGGNFKDPKIENNWNTAHQKKHRWLPVTSPSSDGSDPLDKTPISQIQYDPWGVSWFMWQIGAQQHYSLHEHLEKNELQQYRFRTWDFQFKRASIQFIAMMGRDINAVKPIQGVDEQYFTVDMPKKLGRHAVADGGGVVAHFSYVTQVNPAENGGMKSTDILDRYRSYAQENICTGPMLWTPEEGE</sequence>
<protein>
    <recommendedName>
        <fullName evidence="4">Mitochondrial-processing peptidase subunit alpha protein</fullName>
    </recommendedName>
</protein>
<evidence type="ECO:0008006" key="4">
    <source>
        <dbReference type="Google" id="ProtNLM"/>
    </source>
</evidence>
<dbReference type="GeneID" id="63717713"/>
<keyword evidence="1" id="KW-0812">Transmembrane</keyword>
<reference evidence="2 3" key="1">
    <citation type="journal article" date="2016" name="Sci. Rep.">
        <title>Insights into Adaptations to a Near-Obligate Nematode Endoparasitic Lifestyle from the Finished Genome of Drechmeria coniospora.</title>
        <authorList>
            <person name="Zhang L."/>
            <person name="Zhou Z."/>
            <person name="Guo Q."/>
            <person name="Fokkens L."/>
            <person name="Miskei M."/>
            <person name="Pocsi I."/>
            <person name="Zhang W."/>
            <person name="Chen M."/>
            <person name="Wang L."/>
            <person name="Sun Y."/>
            <person name="Donzelli B.G."/>
            <person name="Gibson D.M."/>
            <person name="Nelson D.R."/>
            <person name="Luo J.G."/>
            <person name="Rep M."/>
            <person name="Liu H."/>
            <person name="Yang S."/>
            <person name="Wang J."/>
            <person name="Krasnoff S.B."/>
            <person name="Xu Y."/>
            <person name="Molnar I."/>
            <person name="Lin M."/>
        </authorList>
    </citation>
    <scope>NUCLEOTIDE SEQUENCE [LARGE SCALE GENOMIC DNA]</scope>
    <source>
        <strain evidence="2 3">ARSEF 6962</strain>
    </source>
</reference>
<accession>A0A151GLT1</accession>
<dbReference type="Proteomes" id="UP000076580">
    <property type="component" value="Chromosome 02"/>
</dbReference>
<dbReference type="EMBL" id="LAYC01000002">
    <property type="protein sequence ID" value="KYK58057.1"/>
    <property type="molecule type" value="Genomic_DNA"/>
</dbReference>
<dbReference type="RefSeq" id="XP_040657409.1">
    <property type="nucleotide sequence ID" value="XM_040802376.1"/>
</dbReference>
<evidence type="ECO:0000313" key="3">
    <source>
        <dbReference type="Proteomes" id="UP000076580"/>
    </source>
</evidence>
<keyword evidence="1" id="KW-0472">Membrane</keyword>
<feature type="transmembrane region" description="Helical" evidence="1">
    <location>
        <begin position="9"/>
        <end position="27"/>
    </location>
</feature>
<comment type="caution">
    <text evidence="2">The sequence shown here is derived from an EMBL/GenBank/DDBJ whole genome shotgun (WGS) entry which is preliminary data.</text>
</comment>
<organism evidence="2 3">
    <name type="scientific">Drechmeria coniospora</name>
    <name type="common">Nematophagous fungus</name>
    <name type="synonym">Meria coniospora</name>
    <dbReference type="NCBI Taxonomy" id="98403"/>
    <lineage>
        <taxon>Eukaryota</taxon>
        <taxon>Fungi</taxon>
        <taxon>Dikarya</taxon>
        <taxon>Ascomycota</taxon>
        <taxon>Pezizomycotina</taxon>
        <taxon>Sordariomycetes</taxon>
        <taxon>Hypocreomycetidae</taxon>
        <taxon>Hypocreales</taxon>
        <taxon>Ophiocordycipitaceae</taxon>
        <taxon>Drechmeria</taxon>
    </lineage>
</organism>
<gene>
    <name evidence="2" type="ORF">DCS_05070</name>
</gene>
<dbReference type="AlphaFoldDB" id="A0A151GLT1"/>
<dbReference type="InParanoid" id="A0A151GLT1"/>
<evidence type="ECO:0000256" key="1">
    <source>
        <dbReference type="SAM" id="Phobius"/>
    </source>
</evidence>
<keyword evidence="1" id="KW-1133">Transmembrane helix</keyword>
<name>A0A151GLT1_DRECN</name>
<proteinExistence type="predicted"/>
<evidence type="ECO:0000313" key="2">
    <source>
        <dbReference type="EMBL" id="KYK58057.1"/>
    </source>
</evidence>
<dbReference type="STRING" id="98403.A0A151GLT1"/>
<keyword evidence="3" id="KW-1185">Reference proteome</keyword>